<sequence length="132" mass="14917">MKEIYNKSVSVIVLFILINAGAFLFKGFLHEHGFGIRLLLIANLLLFVLTTAGFFIQMRAIKSSNINAFIRGVYVNLLLKIFIVIIALGIYLFVIKGKVNKPSLFTAMGLYILYTSIEVRQLMKISRKKTDA</sequence>
<organism evidence="2 3">
    <name type="scientific">Ginsengibacter hankyongi</name>
    <dbReference type="NCBI Taxonomy" id="2607284"/>
    <lineage>
        <taxon>Bacteria</taxon>
        <taxon>Pseudomonadati</taxon>
        <taxon>Bacteroidota</taxon>
        <taxon>Chitinophagia</taxon>
        <taxon>Chitinophagales</taxon>
        <taxon>Chitinophagaceae</taxon>
        <taxon>Ginsengibacter</taxon>
    </lineage>
</organism>
<evidence type="ECO:0000256" key="1">
    <source>
        <dbReference type="SAM" id="Phobius"/>
    </source>
</evidence>
<accession>A0A5J5ID50</accession>
<keyword evidence="1" id="KW-0472">Membrane</keyword>
<protein>
    <recommendedName>
        <fullName evidence="4">ATP synthase I chain</fullName>
    </recommendedName>
</protein>
<evidence type="ECO:0000313" key="2">
    <source>
        <dbReference type="EMBL" id="KAA9037280.1"/>
    </source>
</evidence>
<evidence type="ECO:0008006" key="4">
    <source>
        <dbReference type="Google" id="ProtNLM"/>
    </source>
</evidence>
<feature type="transmembrane region" description="Helical" evidence="1">
    <location>
        <begin position="77"/>
        <end position="95"/>
    </location>
</feature>
<keyword evidence="1" id="KW-0812">Transmembrane</keyword>
<dbReference type="AlphaFoldDB" id="A0A5J5ID50"/>
<proteinExistence type="predicted"/>
<gene>
    <name evidence="2" type="ORF">FW778_17800</name>
</gene>
<name>A0A5J5ID50_9BACT</name>
<dbReference type="RefSeq" id="WP_150416208.1">
    <property type="nucleotide sequence ID" value="NZ_VYQF01000006.1"/>
</dbReference>
<feature type="transmembrane region" description="Helical" evidence="1">
    <location>
        <begin position="9"/>
        <end position="28"/>
    </location>
</feature>
<keyword evidence="1" id="KW-1133">Transmembrane helix</keyword>
<dbReference type="EMBL" id="VYQF01000006">
    <property type="protein sequence ID" value="KAA9037280.1"/>
    <property type="molecule type" value="Genomic_DNA"/>
</dbReference>
<feature type="transmembrane region" description="Helical" evidence="1">
    <location>
        <begin position="101"/>
        <end position="119"/>
    </location>
</feature>
<feature type="transmembrane region" description="Helical" evidence="1">
    <location>
        <begin position="34"/>
        <end position="56"/>
    </location>
</feature>
<comment type="caution">
    <text evidence="2">The sequence shown here is derived from an EMBL/GenBank/DDBJ whole genome shotgun (WGS) entry which is preliminary data.</text>
</comment>
<reference evidence="2 3" key="1">
    <citation type="submission" date="2019-09" db="EMBL/GenBank/DDBJ databases">
        <title>Draft genome sequence of Ginsengibacter sp. BR5-29.</title>
        <authorList>
            <person name="Im W.-T."/>
        </authorList>
    </citation>
    <scope>NUCLEOTIDE SEQUENCE [LARGE SCALE GENOMIC DNA]</scope>
    <source>
        <strain evidence="2 3">BR5-29</strain>
    </source>
</reference>
<evidence type="ECO:0000313" key="3">
    <source>
        <dbReference type="Proteomes" id="UP000326903"/>
    </source>
</evidence>
<keyword evidence="3" id="KW-1185">Reference proteome</keyword>
<dbReference type="Proteomes" id="UP000326903">
    <property type="component" value="Unassembled WGS sequence"/>
</dbReference>